<comment type="caution">
    <text evidence="5">The sequence shown here is derived from an EMBL/GenBank/DDBJ whole genome shotgun (WGS) entry which is preliminary data.</text>
</comment>
<feature type="non-terminal residue" evidence="5">
    <location>
        <position position="1"/>
    </location>
</feature>
<name>A0ABN9TWZ4_9DINO</name>
<feature type="compositionally biased region" description="Basic residues" evidence="3">
    <location>
        <begin position="215"/>
        <end position="226"/>
    </location>
</feature>
<dbReference type="SUPFAM" id="SSF52058">
    <property type="entry name" value="L domain-like"/>
    <property type="match status" value="1"/>
</dbReference>
<sequence>VDTLNDLRGCPRLAELYLRKNNVRDLAEVQYLCNLRHLRVLWLNDNPCANLPHYRMYILQRLPSLGKLDSQEVTADERREAQYANLADVPTRVDDDSEESPREEGYPAAEAFDDFHGVESAVAGLSRKQEHVQKAPLRAGQLLADRASDPSFSLRRAARDVNARAFQAARGACDRDDALFLVFRALCASPSYLRAPARPGALAELRGVPGAGRGGRGRRQRSRRGTTRLVNLGPRCNCARLGAYAASVCAKGSRAPHERAAAAMRKRCSRRDSAQNRHPRDPFHVACRLVMTLRTLAP</sequence>
<dbReference type="InterPro" id="IPR003603">
    <property type="entry name" value="U2A'_phosphoprotein32A_C"/>
</dbReference>
<evidence type="ECO:0000256" key="3">
    <source>
        <dbReference type="SAM" id="MobiDB-lite"/>
    </source>
</evidence>
<dbReference type="Pfam" id="PF14580">
    <property type="entry name" value="LRR_9"/>
    <property type="match status" value="1"/>
</dbReference>
<evidence type="ECO:0000259" key="4">
    <source>
        <dbReference type="SMART" id="SM00446"/>
    </source>
</evidence>
<accession>A0ABN9TWZ4</accession>
<feature type="region of interest" description="Disordered" evidence="3">
    <location>
        <begin position="206"/>
        <end position="226"/>
    </location>
</feature>
<feature type="domain" description="U2A'/phosphoprotein 32 family A C-terminal" evidence="4">
    <location>
        <begin position="51"/>
        <end position="69"/>
    </location>
</feature>
<keyword evidence="1" id="KW-0433">Leucine-rich repeat</keyword>
<feature type="region of interest" description="Disordered" evidence="3">
    <location>
        <begin position="85"/>
        <end position="105"/>
    </location>
</feature>
<keyword evidence="2" id="KW-0677">Repeat</keyword>
<evidence type="ECO:0000313" key="5">
    <source>
        <dbReference type="EMBL" id="CAK0850814.1"/>
    </source>
</evidence>
<gene>
    <name evidence="5" type="ORF">PCOR1329_LOCUS43113</name>
</gene>
<dbReference type="PANTHER" id="PTHR18849">
    <property type="entry name" value="LEUCINE RICH REPEAT PROTEIN"/>
    <property type="match status" value="1"/>
</dbReference>
<dbReference type="PANTHER" id="PTHR18849:SF0">
    <property type="entry name" value="CILIA- AND FLAGELLA-ASSOCIATED PROTEIN 410-RELATED"/>
    <property type="match status" value="1"/>
</dbReference>
<dbReference type="EMBL" id="CAUYUJ010015179">
    <property type="protein sequence ID" value="CAK0850814.1"/>
    <property type="molecule type" value="Genomic_DNA"/>
</dbReference>
<evidence type="ECO:0000256" key="1">
    <source>
        <dbReference type="ARBA" id="ARBA00022614"/>
    </source>
</evidence>
<keyword evidence="6" id="KW-1185">Reference proteome</keyword>
<proteinExistence type="predicted"/>
<protein>
    <recommendedName>
        <fullName evidence="4">U2A'/phosphoprotein 32 family A C-terminal domain-containing protein</fullName>
    </recommendedName>
</protein>
<reference evidence="5" key="1">
    <citation type="submission" date="2023-10" db="EMBL/GenBank/DDBJ databases">
        <authorList>
            <person name="Chen Y."/>
            <person name="Shah S."/>
            <person name="Dougan E. K."/>
            <person name="Thang M."/>
            <person name="Chan C."/>
        </authorList>
    </citation>
    <scope>NUCLEOTIDE SEQUENCE [LARGE SCALE GENOMIC DNA]</scope>
</reference>
<feature type="compositionally biased region" description="Basic and acidic residues" evidence="3">
    <location>
        <begin position="91"/>
        <end position="105"/>
    </location>
</feature>
<dbReference type="Gene3D" id="3.80.10.10">
    <property type="entry name" value="Ribonuclease Inhibitor"/>
    <property type="match status" value="1"/>
</dbReference>
<dbReference type="Proteomes" id="UP001189429">
    <property type="component" value="Unassembled WGS sequence"/>
</dbReference>
<dbReference type="InterPro" id="IPR032675">
    <property type="entry name" value="LRR_dom_sf"/>
</dbReference>
<evidence type="ECO:0000313" key="6">
    <source>
        <dbReference type="Proteomes" id="UP001189429"/>
    </source>
</evidence>
<organism evidence="5 6">
    <name type="scientific">Prorocentrum cordatum</name>
    <dbReference type="NCBI Taxonomy" id="2364126"/>
    <lineage>
        <taxon>Eukaryota</taxon>
        <taxon>Sar</taxon>
        <taxon>Alveolata</taxon>
        <taxon>Dinophyceae</taxon>
        <taxon>Prorocentrales</taxon>
        <taxon>Prorocentraceae</taxon>
        <taxon>Prorocentrum</taxon>
    </lineage>
</organism>
<evidence type="ECO:0000256" key="2">
    <source>
        <dbReference type="ARBA" id="ARBA00022737"/>
    </source>
</evidence>
<dbReference type="SMART" id="SM00446">
    <property type="entry name" value="LRRcap"/>
    <property type="match status" value="1"/>
</dbReference>